<accession>A0A7S9DY90</accession>
<organism evidence="1 2">
    <name type="scientific">Salinimonas marina</name>
    <dbReference type="NCBI Taxonomy" id="2785918"/>
    <lineage>
        <taxon>Bacteria</taxon>
        <taxon>Pseudomonadati</taxon>
        <taxon>Pseudomonadota</taxon>
        <taxon>Gammaproteobacteria</taxon>
        <taxon>Alteromonadales</taxon>
        <taxon>Alteromonadaceae</taxon>
        <taxon>Alteromonas/Salinimonas group</taxon>
        <taxon>Salinimonas</taxon>
    </lineage>
</organism>
<evidence type="ECO:0000313" key="1">
    <source>
        <dbReference type="EMBL" id="QPG06207.1"/>
    </source>
</evidence>
<dbReference type="KEGG" id="smaa:IT774_03060"/>
<dbReference type="EMBL" id="CP064795">
    <property type="protein sequence ID" value="QPG06207.1"/>
    <property type="molecule type" value="Genomic_DNA"/>
</dbReference>
<dbReference type="AlphaFoldDB" id="A0A7S9DY90"/>
<name>A0A7S9DY90_9ALTE</name>
<protein>
    <submittedName>
        <fullName evidence="1">Uncharacterized protein</fullName>
    </submittedName>
</protein>
<keyword evidence="2" id="KW-1185">Reference proteome</keyword>
<reference evidence="1 2" key="1">
    <citation type="submission" date="2020-11" db="EMBL/GenBank/DDBJ databases">
        <title>Complete genome sequence for Salinimonas sp. strain G2-b.</title>
        <authorList>
            <person name="Park S.-J."/>
        </authorList>
    </citation>
    <scope>NUCLEOTIDE SEQUENCE [LARGE SCALE GENOMIC DNA]</scope>
    <source>
        <strain evidence="1 2">G2-b</strain>
    </source>
</reference>
<sequence length="60" mass="6920">MDVSNERLKHLLARTDEAFQALLKEPDSIALNEAYETAKAELDEYISSLREALSKKRLKR</sequence>
<dbReference type="RefSeq" id="WP_195811284.1">
    <property type="nucleotide sequence ID" value="NZ_CP064795.1"/>
</dbReference>
<evidence type="ECO:0000313" key="2">
    <source>
        <dbReference type="Proteomes" id="UP000595095"/>
    </source>
</evidence>
<dbReference type="Proteomes" id="UP000595095">
    <property type="component" value="Chromosome"/>
</dbReference>
<gene>
    <name evidence="1" type="ORF">IT774_03060</name>
</gene>
<proteinExistence type="predicted"/>